<reference evidence="1 2" key="1">
    <citation type="submission" date="2018-04" db="EMBL/GenBank/DDBJ databases">
        <title>Pedobacter chongqingensis sp. nov., isolated from a rottenly hemp rope.</title>
        <authorList>
            <person name="Cai Y."/>
        </authorList>
    </citation>
    <scope>NUCLEOTIDE SEQUENCE [LARGE SCALE GENOMIC DNA]</scope>
    <source>
        <strain evidence="1 2">FJ4-8</strain>
    </source>
</reference>
<dbReference type="Pfam" id="PF17642">
    <property type="entry name" value="TssD"/>
    <property type="match status" value="1"/>
</dbReference>
<dbReference type="EMBL" id="QEAS01000009">
    <property type="protein sequence ID" value="PWG80477.1"/>
    <property type="molecule type" value="Genomic_DNA"/>
</dbReference>
<name>A0A2U2PGD9_9SPHI</name>
<dbReference type="Proteomes" id="UP000245647">
    <property type="component" value="Unassembled WGS sequence"/>
</dbReference>
<protein>
    <submittedName>
        <fullName evidence="1">Uncharacterized protein</fullName>
    </submittedName>
</protein>
<accession>A0A2U2PGD9</accession>
<proteinExistence type="predicted"/>
<dbReference type="AlphaFoldDB" id="A0A2U2PGD9"/>
<evidence type="ECO:0000313" key="2">
    <source>
        <dbReference type="Proteomes" id="UP000245647"/>
    </source>
</evidence>
<sequence>MAIMFKGKSIITDLNSVATSLSRYYDTSPMSAAAKDTTKKPLQTASATQGQYYINMDAKSISDELLKVLAGKQNRFDGTITITDAYGKKPTRTIAFKQAALYSYSDQYSTMSYTDSYASTAISFDCKELSINGIALER</sequence>
<comment type="caution">
    <text evidence="1">The sequence shown here is derived from an EMBL/GenBank/DDBJ whole genome shotgun (WGS) entry which is preliminary data.</text>
</comment>
<dbReference type="InterPro" id="IPR041408">
    <property type="entry name" value="Hcp_Tssd"/>
</dbReference>
<gene>
    <name evidence="1" type="ORF">DDR33_11930</name>
</gene>
<organism evidence="1 2">
    <name type="scientific">Pararcticibacter amylolyticus</name>
    <dbReference type="NCBI Taxonomy" id="2173175"/>
    <lineage>
        <taxon>Bacteria</taxon>
        <taxon>Pseudomonadati</taxon>
        <taxon>Bacteroidota</taxon>
        <taxon>Sphingobacteriia</taxon>
        <taxon>Sphingobacteriales</taxon>
        <taxon>Sphingobacteriaceae</taxon>
        <taxon>Pararcticibacter</taxon>
    </lineage>
</organism>
<keyword evidence="2" id="KW-1185">Reference proteome</keyword>
<evidence type="ECO:0000313" key="1">
    <source>
        <dbReference type="EMBL" id="PWG80477.1"/>
    </source>
</evidence>
<dbReference type="GO" id="GO:0033104">
    <property type="term" value="C:type VI protein secretion system complex"/>
    <property type="evidence" value="ECO:0007669"/>
    <property type="project" value="InterPro"/>
</dbReference>